<sequence>MVNMKESVYKNYDEAKVLGVSPSSGCELIHQPDFTVLLVGSCMVVPKGKSIQWVEEHAGGAI</sequence>
<dbReference type="eggNOG" id="COG3311">
    <property type="taxonomic scope" value="Bacteria"/>
</dbReference>
<name>B0PCJ3_9FIRM</name>
<reference evidence="1" key="1">
    <citation type="submission" date="2007-11" db="EMBL/GenBank/DDBJ databases">
        <authorList>
            <person name="Fulton L."/>
            <person name="Clifton S."/>
            <person name="Fulton B."/>
            <person name="Xu J."/>
            <person name="Minx P."/>
            <person name="Pepin K.H."/>
            <person name="Johnson M."/>
            <person name="Thiruvilangam P."/>
            <person name="Bhonagiri V."/>
            <person name="Nash W.E."/>
            <person name="Mardis E.R."/>
            <person name="Wilson R.K."/>
        </authorList>
    </citation>
    <scope>NUCLEOTIDE SEQUENCE [LARGE SCALE GENOMIC DNA]</scope>
    <source>
        <strain evidence="1">DSM 17241</strain>
    </source>
</reference>
<comment type="caution">
    <text evidence="1">The sequence shown here is derived from an EMBL/GenBank/DDBJ whole genome shotgun (WGS) entry which is preliminary data.</text>
</comment>
<dbReference type="STRING" id="169435.ERS852551_02752"/>
<keyword evidence="2" id="KW-1185">Reference proteome</keyword>
<evidence type="ECO:0000313" key="2">
    <source>
        <dbReference type="Proteomes" id="UP000003803"/>
    </source>
</evidence>
<proteinExistence type="predicted"/>
<reference evidence="1" key="2">
    <citation type="submission" date="2013-09" db="EMBL/GenBank/DDBJ databases">
        <title>Draft genome sequence of Anaerotruncus colihominis(DSM 17241).</title>
        <authorList>
            <person name="Sudarsanam P."/>
            <person name="Ley R."/>
            <person name="Guruge J."/>
            <person name="Turnbaugh P.J."/>
            <person name="Mahowald M."/>
            <person name="Liep D."/>
            <person name="Gordon J."/>
        </authorList>
    </citation>
    <scope>NUCLEOTIDE SEQUENCE</scope>
    <source>
        <strain evidence="1">DSM 17241</strain>
    </source>
</reference>
<dbReference type="Proteomes" id="UP000003803">
    <property type="component" value="Unassembled WGS sequence"/>
</dbReference>
<dbReference type="HOGENOM" id="CLU_140176_16_2_9"/>
<evidence type="ECO:0008006" key="3">
    <source>
        <dbReference type="Google" id="ProtNLM"/>
    </source>
</evidence>
<evidence type="ECO:0000313" key="1">
    <source>
        <dbReference type="EMBL" id="EDS10948.1"/>
    </source>
</evidence>
<gene>
    <name evidence="1" type="ORF">ANACOL_02503</name>
</gene>
<accession>B0PCJ3</accession>
<protein>
    <recommendedName>
        <fullName evidence="3">DNA-binding protein</fullName>
    </recommendedName>
</protein>
<dbReference type="AlphaFoldDB" id="B0PCJ3"/>
<dbReference type="EMBL" id="ABGD02000019">
    <property type="protein sequence ID" value="EDS10948.1"/>
    <property type="molecule type" value="Genomic_DNA"/>
</dbReference>
<organism evidence="1 2">
    <name type="scientific">Anaerotruncus colihominis DSM 17241</name>
    <dbReference type="NCBI Taxonomy" id="445972"/>
    <lineage>
        <taxon>Bacteria</taxon>
        <taxon>Bacillati</taxon>
        <taxon>Bacillota</taxon>
        <taxon>Clostridia</taxon>
        <taxon>Eubacteriales</taxon>
        <taxon>Oscillospiraceae</taxon>
        <taxon>Anaerotruncus</taxon>
    </lineage>
</organism>